<keyword evidence="4" id="KW-1185">Reference proteome</keyword>
<evidence type="ECO:0000259" key="2">
    <source>
        <dbReference type="PROSITE" id="PS51082"/>
    </source>
</evidence>
<comment type="caution">
    <text evidence="3">The sequence shown here is derived from an EMBL/GenBank/DDBJ whole genome shotgun (WGS) entry which is preliminary data.</text>
</comment>
<dbReference type="SMART" id="SM00246">
    <property type="entry name" value="WH2"/>
    <property type="match status" value="1"/>
</dbReference>
<evidence type="ECO:0000313" key="4">
    <source>
        <dbReference type="Proteomes" id="UP000541154"/>
    </source>
</evidence>
<evidence type="ECO:0000256" key="1">
    <source>
        <dbReference type="SAM" id="MobiDB-lite"/>
    </source>
</evidence>
<feature type="region of interest" description="Disordered" evidence="1">
    <location>
        <begin position="1"/>
        <end position="60"/>
    </location>
</feature>
<organism evidence="3 4">
    <name type="scientific">Petromyces alliaceus</name>
    <name type="common">Aspergillus alliaceus</name>
    <dbReference type="NCBI Taxonomy" id="209559"/>
    <lineage>
        <taxon>Eukaryota</taxon>
        <taxon>Fungi</taxon>
        <taxon>Dikarya</taxon>
        <taxon>Ascomycota</taxon>
        <taxon>Pezizomycotina</taxon>
        <taxon>Eurotiomycetes</taxon>
        <taxon>Eurotiomycetidae</taxon>
        <taxon>Eurotiales</taxon>
        <taxon>Aspergillaceae</taxon>
        <taxon>Aspergillus</taxon>
        <taxon>Aspergillus subgen. Circumdati</taxon>
    </lineage>
</organism>
<evidence type="ECO:0000313" key="3">
    <source>
        <dbReference type="EMBL" id="KAF5859733.1"/>
    </source>
</evidence>
<sequence length="60" mass="5858">PAPHMAPPPPGIPPPPAPPAAPAGASDRSALLASIQAGKGLRKVQTNDRSTSSTAGRVLG</sequence>
<name>A0A8H5ZZ90_PETAA</name>
<protein>
    <submittedName>
        <fullName evidence="3">Actin organization and endocytosis protein</fullName>
    </submittedName>
</protein>
<dbReference type="PROSITE" id="PS51082">
    <property type="entry name" value="WH2"/>
    <property type="match status" value="1"/>
</dbReference>
<feature type="compositionally biased region" description="Polar residues" evidence="1">
    <location>
        <begin position="47"/>
        <end position="60"/>
    </location>
</feature>
<dbReference type="GO" id="GO:0003779">
    <property type="term" value="F:actin binding"/>
    <property type="evidence" value="ECO:0007669"/>
    <property type="project" value="InterPro"/>
</dbReference>
<feature type="compositionally biased region" description="Pro residues" evidence="1">
    <location>
        <begin position="1"/>
        <end position="21"/>
    </location>
</feature>
<gene>
    <name evidence="3" type="primary">PAN1_1</name>
    <name evidence="3" type="ORF">ETB97_002512</name>
</gene>
<dbReference type="InterPro" id="IPR003124">
    <property type="entry name" value="WH2_dom"/>
</dbReference>
<dbReference type="EMBL" id="SPNV01000155">
    <property type="protein sequence ID" value="KAF5859733.1"/>
    <property type="molecule type" value="Genomic_DNA"/>
</dbReference>
<feature type="domain" description="WH2" evidence="2">
    <location>
        <begin position="27"/>
        <end position="44"/>
    </location>
</feature>
<proteinExistence type="predicted"/>
<dbReference type="Pfam" id="PF02205">
    <property type="entry name" value="WH2"/>
    <property type="match status" value="1"/>
</dbReference>
<dbReference type="AlphaFoldDB" id="A0A8H5ZZ90"/>
<feature type="non-terminal residue" evidence="3">
    <location>
        <position position="1"/>
    </location>
</feature>
<reference evidence="3 4" key="1">
    <citation type="submission" date="2019-04" db="EMBL/GenBank/DDBJ databases">
        <title>Aspergillus burnettii sp. nov., novel species from soil in southeast Queensland.</title>
        <authorList>
            <person name="Gilchrist C.L.M."/>
            <person name="Pitt J.I."/>
            <person name="Lange L."/>
            <person name="Lacey H.J."/>
            <person name="Vuong D."/>
            <person name="Midgley D.J."/>
            <person name="Greenfield P."/>
            <person name="Bradbury M."/>
            <person name="Lacey E."/>
            <person name="Busk P.K."/>
            <person name="Pilgaard B."/>
            <person name="Chooi Y.H."/>
            <person name="Piggott A.M."/>
        </authorList>
    </citation>
    <scope>NUCLEOTIDE SEQUENCE [LARGE SCALE GENOMIC DNA]</scope>
    <source>
        <strain evidence="3 4">FRR 5400</strain>
    </source>
</reference>
<dbReference type="Proteomes" id="UP000541154">
    <property type="component" value="Unassembled WGS sequence"/>
</dbReference>
<accession>A0A8H5ZZ90</accession>